<accession>F8LE58</accession>
<dbReference type="InterPro" id="IPR013229">
    <property type="entry name" value="PEGA"/>
</dbReference>
<reference evidence="3" key="1">
    <citation type="submission" date="2011-05" db="EMBL/GenBank/DDBJ databases">
        <title>Unity in variety -- the pan-genome of the Chlamydiae.</title>
        <authorList>
            <person name="Collingro A."/>
            <person name="Tischler P."/>
            <person name="Weinmaier T."/>
            <person name="Penz T."/>
            <person name="Heinz E."/>
            <person name="Brunham R.C."/>
            <person name="Read T.D."/>
            <person name="Bavoil P.M."/>
            <person name="Sachse K."/>
            <person name="Kahane S."/>
            <person name="Friedman M.G."/>
            <person name="Rattei T."/>
            <person name="Myers G.S.A."/>
            <person name="Horn M."/>
        </authorList>
    </citation>
    <scope>NUCLEOTIDE SEQUENCE</scope>
    <source>
        <strain evidence="3">2032/99</strain>
    </source>
</reference>
<organism evidence="3">
    <name type="scientific">Waddlia chondrophila 2032/99</name>
    <dbReference type="NCBI Taxonomy" id="765953"/>
    <lineage>
        <taxon>Bacteria</taxon>
        <taxon>Pseudomonadati</taxon>
        <taxon>Chlamydiota</taxon>
        <taxon>Chlamydiia</taxon>
        <taxon>Parachlamydiales</taxon>
        <taxon>Waddliaceae</taxon>
        <taxon>Waddlia</taxon>
    </lineage>
</organism>
<keyword evidence="1" id="KW-1133">Transmembrane helix</keyword>
<name>F8LE58_9BACT</name>
<protein>
    <recommendedName>
        <fullName evidence="2">PEGA domain-containing protein</fullName>
    </recommendedName>
</protein>
<feature type="domain" description="PEGA" evidence="2">
    <location>
        <begin position="47"/>
        <end position="98"/>
    </location>
</feature>
<dbReference type="AlphaFoldDB" id="F8LE58"/>
<dbReference type="EMBL" id="FR872656">
    <property type="protein sequence ID" value="CCB91772.1"/>
    <property type="molecule type" value="Genomic_DNA"/>
</dbReference>
<sequence>MSFFYKIFLFLEKKEEKMKNKVFLLILTTVMMLLTGCATMMHGTTQKIGISSNPSCAGVWIDNHFVGDTPLCVDLKRRCDHVIRIELEGYYPYEIQCSRTLSGWVFGNLAFGGVLGFCVDIVSGGIYCLTPDQVNACLKEDNMMYSRNENSSYIGIVMQPDPSWNKVGQLKKMIQN</sequence>
<proteinExistence type="predicted"/>
<evidence type="ECO:0000259" key="2">
    <source>
        <dbReference type="Pfam" id="PF08308"/>
    </source>
</evidence>
<gene>
    <name evidence="3" type="ORF">WCH_CN15660</name>
</gene>
<evidence type="ECO:0000256" key="1">
    <source>
        <dbReference type="SAM" id="Phobius"/>
    </source>
</evidence>
<keyword evidence="1" id="KW-0472">Membrane</keyword>
<evidence type="ECO:0000313" key="3">
    <source>
        <dbReference type="EMBL" id="CCB91772.1"/>
    </source>
</evidence>
<dbReference type="Pfam" id="PF08308">
    <property type="entry name" value="PEGA"/>
    <property type="match status" value="1"/>
</dbReference>
<feature type="transmembrane region" description="Helical" evidence="1">
    <location>
        <begin position="21"/>
        <end position="41"/>
    </location>
</feature>
<keyword evidence="1" id="KW-0812">Transmembrane</keyword>